<keyword evidence="1" id="KW-0472">Membrane</keyword>
<organism evidence="2 3">
    <name type="scientific">Candidatus Fimicola merdigallinarum</name>
    <dbReference type="NCBI Taxonomy" id="2840819"/>
    <lineage>
        <taxon>Bacteria</taxon>
        <taxon>Bacillati</taxon>
        <taxon>Bacillota</taxon>
        <taxon>Clostridia</taxon>
        <taxon>Lachnospirales</taxon>
        <taxon>Lachnospiraceae</taxon>
        <taxon>Lachnospiraceae incertae sedis</taxon>
        <taxon>Candidatus Fimicola</taxon>
    </lineage>
</organism>
<dbReference type="PANTHER" id="PTHR37304">
    <property type="entry name" value="MEMBRANE PROTEIN-RELATED"/>
    <property type="match status" value="1"/>
</dbReference>
<feature type="transmembrane region" description="Helical" evidence="1">
    <location>
        <begin position="7"/>
        <end position="28"/>
    </location>
</feature>
<evidence type="ECO:0000313" key="2">
    <source>
        <dbReference type="EMBL" id="MBO8434249.1"/>
    </source>
</evidence>
<dbReference type="Pfam" id="PF04070">
    <property type="entry name" value="DUF378"/>
    <property type="match status" value="1"/>
</dbReference>
<reference evidence="2" key="2">
    <citation type="journal article" date="2021" name="PeerJ">
        <title>Extensive microbial diversity within the chicken gut microbiome revealed by metagenomics and culture.</title>
        <authorList>
            <person name="Gilroy R."/>
            <person name="Ravi A."/>
            <person name="Getino M."/>
            <person name="Pursley I."/>
            <person name="Horton D.L."/>
            <person name="Alikhan N.F."/>
            <person name="Baker D."/>
            <person name="Gharbi K."/>
            <person name="Hall N."/>
            <person name="Watson M."/>
            <person name="Adriaenssens E.M."/>
            <person name="Foster-Nyarko E."/>
            <person name="Jarju S."/>
            <person name="Secka A."/>
            <person name="Antonio M."/>
            <person name="Oren A."/>
            <person name="Chaudhuri R.R."/>
            <person name="La Ragione R."/>
            <person name="Hildebrand F."/>
            <person name="Pallen M.J."/>
        </authorList>
    </citation>
    <scope>NUCLEOTIDE SEQUENCE</scope>
    <source>
        <strain evidence="2">F6-4510</strain>
    </source>
</reference>
<keyword evidence="1" id="KW-1133">Transmembrane helix</keyword>
<dbReference type="AlphaFoldDB" id="A0A9D9DZH1"/>
<comment type="caution">
    <text evidence="2">The sequence shown here is derived from an EMBL/GenBank/DDBJ whole genome shotgun (WGS) entry which is preliminary data.</text>
</comment>
<dbReference type="EMBL" id="JADIMX010000054">
    <property type="protein sequence ID" value="MBO8434249.1"/>
    <property type="molecule type" value="Genomic_DNA"/>
</dbReference>
<accession>A0A9D9DZH1</accession>
<name>A0A9D9DZH1_9FIRM</name>
<proteinExistence type="predicted"/>
<sequence>MSRFLNWCALTLIIIGAFNWGLIGLFGFDLVTSLFRGPLFIVARVIFTLVGLAGIYALTFYSRLYLSDRATEIH</sequence>
<evidence type="ECO:0000313" key="3">
    <source>
        <dbReference type="Proteomes" id="UP000823611"/>
    </source>
</evidence>
<protein>
    <submittedName>
        <fullName evidence="2">DUF378 domain-containing protein</fullName>
    </submittedName>
</protein>
<dbReference type="InterPro" id="IPR007211">
    <property type="entry name" value="DUF378"/>
</dbReference>
<keyword evidence="1" id="KW-0812">Transmembrane</keyword>
<gene>
    <name evidence="2" type="ORF">IAC55_02855</name>
</gene>
<reference evidence="2" key="1">
    <citation type="submission" date="2020-10" db="EMBL/GenBank/DDBJ databases">
        <authorList>
            <person name="Gilroy R."/>
        </authorList>
    </citation>
    <scope>NUCLEOTIDE SEQUENCE</scope>
    <source>
        <strain evidence="2">F6-4510</strain>
    </source>
</reference>
<dbReference type="PANTHER" id="PTHR37304:SF1">
    <property type="entry name" value="MEMBRANE PROTEIN"/>
    <property type="match status" value="1"/>
</dbReference>
<dbReference type="Proteomes" id="UP000823611">
    <property type="component" value="Unassembled WGS sequence"/>
</dbReference>
<feature type="transmembrane region" description="Helical" evidence="1">
    <location>
        <begin position="40"/>
        <end position="61"/>
    </location>
</feature>
<evidence type="ECO:0000256" key="1">
    <source>
        <dbReference type="SAM" id="Phobius"/>
    </source>
</evidence>